<reference evidence="1 3" key="1">
    <citation type="journal article" date="2012" name="Nature">
        <title>Algal genomes reveal evolutionary mosaicism and the fate of nucleomorphs.</title>
        <authorList>
            <consortium name="DOE Joint Genome Institute"/>
            <person name="Curtis B.A."/>
            <person name="Tanifuji G."/>
            <person name="Burki F."/>
            <person name="Gruber A."/>
            <person name="Irimia M."/>
            <person name="Maruyama S."/>
            <person name="Arias M.C."/>
            <person name="Ball S.G."/>
            <person name="Gile G.H."/>
            <person name="Hirakawa Y."/>
            <person name="Hopkins J.F."/>
            <person name="Kuo A."/>
            <person name="Rensing S.A."/>
            <person name="Schmutz J."/>
            <person name="Symeonidi A."/>
            <person name="Elias M."/>
            <person name="Eveleigh R.J."/>
            <person name="Herman E.K."/>
            <person name="Klute M.J."/>
            <person name="Nakayama T."/>
            <person name="Obornik M."/>
            <person name="Reyes-Prieto A."/>
            <person name="Armbrust E.V."/>
            <person name="Aves S.J."/>
            <person name="Beiko R.G."/>
            <person name="Coutinho P."/>
            <person name="Dacks J.B."/>
            <person name="Durnford D.G."/>
            <person name="Fast N.M."/>
            <person name="Green B.R."/>
            <person name="Grisdale C.J."/>
            <person name="Hempel F."/>
            <person name="Henrissat B."/>
            <person name="Hoppner M.P."/>
            <person name="Ishida K."/>
            <person name="Kim E."/>
            <person name="Koreny L."/>
            <person name="Kroth P.G."/>
            <person name="Liu Y."/>
            <person name="Malik S.B."/>
            <person name="Maier U.G."/>
            <person name="McRose D."/>
            <person name="Mock T."/>
            <person name="Neilson J.A."/>
            <person name="Onodera N.T."/>
            <person name="Poole A.M."/>
            <person name="Pritham E.J."/>
            <person name="Richards T.A."/>
            <person name="Rocap G."/>
            <person name="Roy S.W."/>
            <person name="Sarai C."/>
            <person name="Schaack S."/>
            <person name="Shirato S."/>
            <person name="Slamovits C.H."/>
            <person name="Spencer D.F."/>
            <person name="Suzuki S."/>
            <person name="Worden A.Z."/>
            <person name="Zauner S."/>
            <person name="Barry K."/>
            <person name="Bell C."/>
            <person name="Bharti A.K."/>
            <person name="Crow J.A."/>
            <person name="Grimwood J."/>
            <person name="Kramer R."/>
            <person name="Lindquist E."/>
            <person name="Lucas S."/>
            <person name="Salamov A."/>
            <person name="McFadden G.I."/>
            <person name="Lane C.E."/>
            <person name="Keeling P.J."/>
            <person name="Gray M.W."/>
            <person name="Grigoriev I.V."/>
            <person name="Archibald J.M."/>
        </authorList>
    </citation>
    <scope>NUCLEOTIDE SEQUENCE</scope>
    <source>
        <strain evidence="1 3">CCMP2712</strain>
    </source>
</reference>
<name>L1JYY5_GUITC</name>
<organism evidence="1">
    <name type="scientific">Guillardia theta (strain CCMP2712)</name>
    <name type="common">Cryptophyte</name>
    <dbReference type="NCBI Taxonomy" id="905079"/>
    <lineage>
        <taxon>Eukaryota</taxon>
        <taxon>Cryptophyceae</taxon>
        <taxon>Pyrenomonadales</taxon>
        <taxon>Geminigeraceae</taxon>
        <taxon>Guillardia</taxon>
    </lineage>
</organism>
<dbReference type="Proteomes" id="UP000011087">
    <property type="component" value="Unassembled WGS sequence"/>
</dbReference>
<dbReference type="RefSeq" id="XP_005840400.1">
    <property type="nucleotide sequence ID" value="XM_005840343.1"/>
</dbReference>
<reference evidence="3" key="2">
    <citation type="submission" date="2012-11" db="EMBL/GenBank/DDBJ databases">
        <authorList>
            <person name="Kuo A."/>
            <person name="Curtis B.A."/>
            <person name="Tanifuji G."/>
            <person name="Burki F."/>
            <person name="Gruber A."/>
            <person name="Irimia M."/>
            <person name="Maruyama S."/>
            <person name="Arias M.C."/>
            <person name="Ball S.G."/>
            <person name="Gile G.H."/>
            <person name="Hirakawa Y."/>
            <person name="Hopkins J.F."/>
            <person name="Rensing S.A."/>
            <person name="Schmutz J."/>
            <person name="Symeonidi A."/>
            <person name="Elias M."/>
            <person name="Eveleigh R.J."/>
            <person name="Herman E.K."/>
            <person name="Klute M.J."/>
            <person name="Nakayama T."/>
            <person name="Obornik M."/>
            <person name="Reyes-Prieto A."/>
            <person name="Armbrust E.V."/>
            <person name="Aves S.J."/>
            <person name="Beiko R.G."/>
            <person name="Coutinho P."/>
            <person name="Dacks J.B."/>
            <person name="Durnford D.G."/>
            <person name="Fast N.M."/>
            <person name="Green B.R."/>
            <person name="Grisdale C."/>
            <person name="Hempe F."/>
            <person name="Henrissat B."/>
            <person name="Hoppner M.P."/>
            <person name="Ishida K.-I."/>
            <person name="Kim E."/>
            <person name="Koreny L."/>
            <person name="Kroth P.G."/>
            <person name="Liu Y."/>
            <person name="Malik S.-B."/>
            <person name="Maier U.G."/>
            <person name="McRose D."/>
            <person name="Mock T."/>
            <person name="Neilson J.A."/>
            <person name="Onodera N.T."/>
            <person name="Poole A.M."/>
            <person name="Pritham E.J."/>
            <person name="Richards T.A."/>
            <person name="Rocap G."/>
            <person name="Roy S.W."/>
            <person name="Sarai C."/>
            <person name="Schaack S."/>
            <person name="Shirato S."/>
            <person name="Slamovits C.H."/>
            <person name="Spencer D.F."/>
            <person name="Suzuki S."/>
            <person name="Worden A.Z."/>
            <person name="Zauner S."/>
            <person name="Barry K."/>
            <person name="Bell C."/>
            <person name="Bharti A.K."/>
            <person name="Crow J.A."/>
            <person name="Grimwood J."/>
            <person name="Kramer R."/>
            <person name="Lindquist E."/>
            <person name="Lucas S."/>
            <person name="Salamov A."/>
            <person name="McFadden G.I."/>
            <person name="Lane C.E."/>
            <person name="Keeling P.J."/>
            <person name="Gray M.W."/>
            <person name="Grigoriev I.V."/>
            <person name="Archibald J.M."/>
        </authorList>
    </citation>
    <scope>NUCLEOTIDE SEQUENCE</scope>
    <source>
        <strain evidence="3">CCMP2712</strain>
    </source>
</reference>
<dbReference type="GeneID" id="17309986"/>
<proteinExistence type="predicted"/>
<evidence type="ECO:0000313" key="2">
    <source>
        <dbReference type="EnsemblProtists" id="EKX53420"/>
    </source>
</evidence>
<evidence type="ECO:0000313" key="1">
    <source>
        <dbReference type="EMBL" id="EKX53420.1"/>
    </source>
</evidence>
<gene>
    <name evidence="1" type="ORF">GUITHDRAFT_150408</name>
</gene>
<evidence type="ECO:0000313" key="3">
    <source>
        <dbReference type="Proteomes" id="UP000011087"/>
    </source>
</evidence>
<reference evidence="2" key="3">
    <citation type="submission" date="2015-06" db="UniProtKB">
        <authorList>
            <consortium name="EnsemblProtists"/>
        </authorList>
    </citation>
    <scope>IDENTIFICATION</scope>
</reference>
<keyword evidence="3" id="KW-1185">Reference proteome</keyword>
<dbReference type="EnsemblProtists" id="EKX53420">
    <property type="protein sequence ID" value="EKX53420"/>
    <property type="gene ID" value="GUITHDRAFT_150408"/>
</dbReference>
<sequence length="302" mass="32870">MVIVTRLVGVAGMAEILNSTALYEATHGVSACWNASGALYTTPNITSRCMECERIVINQNALYSLCQIRNTGQLQNDYKNTSSIQVYPRKQAIQECAFDPSWGHMRNEDFLSKVQELLLHQALGPSCLQLAEYLCLKFSGSMQMTILNNTECCHISGLADSWTITDPVLFNCWCGSGFRAGKEQCDDGNLAVNGLVGGNIYTEGCNTNTSSCPTSNSPLFGYSLRTNDGCNEFCQVESSSGWSCYRDPAPADGGWNPDICVCDCNCNSPCTCQDAKQKTLCGIKGDGSKFIPELQSVITCCF</sequence>
<dbReference type="EMBL" id="JH992970">
    <property type="protein sequence ID" value="EKX53420.1"/>
    <property type="molecule type" value="Genomic_DNA"/>
</dbReference>
<protein>
    <submittedName>
        <fullName evidence="1 2">Uncharacterized protein</fullName>
    </submittedName>
</protein>
<dbReference type="HOGENOM" id="CLU_922710_0_0_1"/>
<accession>L1JYY5</accession>
<dbReference type="KEGG" id="gtt:GUITHDRAFT_150408"/>
<dbReference type="AlphaFoldDB" id="L1JYY5"/>
<dbReference type="PaxDb" id="55529-EKX53420"/>